<keyword evidence="3" id="KW-1185">Reference proteome</keyword>
<feature type="region of interest" description="Disordered" evidence="1">
    <location>
        <begin position="1"/>
        <end position="43"/>
    </location>
</feature>
<name>A0A5B7ICM3_PORTR</name>
<organism evidence="2 3">
    <name type="scientific">Portunus trituberculatus</name>
    <name type="common">Swimming crab</name>
    <name type="synonym">Neptunus trituberculatus</name>
    <dbReference type="NCBI Taxonomy" id="210409"/>
    <lineage>
        <taxon>Eukaryota</taxon>
        <taxon>Metazoa</taxon>
        <taxon>Ecdysozoa</taxon>
        <taxon>Arthropoda</taxon>
        <taxon>Crustacea</taxon>
        <taxon>Multicrustacea</taxon>
        <taxon>Malacostraca</taxon>
        <taxon>Eumalacostraca</taxon>
        <taxon>Eucarida</taxon>
        <taxon>Decapoda</taxon>
        <taxon>Pleocyemata</taxon>
        <taxon>Brachyura</taxon>
        <taxon>Eubrachyura</taxon>
        <taxon>Portunoidea</taxon>
        <taxon>Portunidae</taxon>
        <taxon>Portuninae</taxon>
        <taxon>Portunus</taxon>
    </lineage>
</organism>
<comment type="caution">
    <text evidence="2">The sequence shown here is derived from an EMBL/GenBank/DDBJ whole genome shotgun (WGS) entry which is preliminary data.</text>
</comment>
<protein>
    <submittedName>
        <fullName evidence="2">Uncharacterized protein</fullName>
    </submittedName>
</protein>
<accession>A0A5B7ICM3</accession>
<gene>
    <name evidence="2" type="ORF">E2C01_077925</name>
</gene>
<feature type="compositionally biased region" description="Polar residues" evidence="1">
    <location>
        <begin position="22"/>
        <end position="31"/>
    </location>
</feature>
<feature type="compositionally biased region" description="Basic and acidic residues" evidence="1">
    <location>
        <begin position="1"/>
        <end position="14"/>
    </location>
</feature>
<proteinExistence type="predicted"/>
<sequence>MFKDKEQTRHDPHKLQHRNTSRKTTITNRPTKTLPLSRKKNSTEKIDKIQKLKRKLSKFPDHRASSARPATLHPLCRSYCHSRRHRCRYQ</sequence>
<dbReference type="EMBL" id="VSRR010061904">
    <property type="protein sequence ID" value="MPC83221.1"/>
    <property type="molecule type" value="Genomic_DNA"/>
</dbReference>
<dbReference type="Proteomes" id="UP000324222">
    <property type="component" value="Unassembled WGS sequence"/>
</dbReference>
<evidence type="ECO:0000313" key="3">
    <source>
        <dbReference type="Proteomes" id="UP000324222"/>
    </source>
</evidence>
<reference evidence="2 3" key="1">
    <citation type="submission" date="2019-05" db="EMBL/GenBank/DDBJ databases">
        <title>Another draft genome of Portunus trituberculatus and its Hox gene families provides insights of decapod evolution.</title>
        <authorList>
            <person name="Jeong J.-H."/>
            <person name="Song I."/>
            <person name="Kim S."/>
            <person name="Choi T."/>
            <person name="Kim D."/>
            <person name="Ryu S."/>
            <person name="Kim W."/>
        </authorList>
    </citation>
    <scope>NUCLEOTIDE SEQUENCE [LARGE SCALE GENOMIC DNA]</scope>
    <source>
        <tissue evidence="2">Muscle</tissue>
    </source>
</reference>
<dbReference type="AlphaFoldDB" id="A0A5B7ICM3"/>
<evidence type="ECO:0000313" key="2">
    <source>
        <dbReference type="EMBL" id="MPC83221.1"/>
    </source>
</evidence>
<evidence type="ECO:0000256" key="1">
    <source>
        <dbReference type="SAM" id="MobiDB-lite"/>
    </source>
</evidence>